<dbReference type="InterPro" id="IPR036653">
    <property type="entry name" value="CinA-like_C"/>
</dbReference>
<dbReference type="CDD" id="cd00885">
    <property type="entry name" value="cinA"/>
    <property type="match status" value="1"/>
</dbReference>
<dbReference type="SMART" id="SM00852">
    <property type="entry name" value="MoCF_biosynth"/>
    <property type="match status" value="1"/>
</dbReference>
<dbReference type="Pfam" id="PF00994">
    <property type="entry name" value="MoCF_biosynth"/>
    <property type="match status" value="1"/>
</dbReference>
<dbReference type="InterPro" id="IPR041424">
    <property type="entry name" value="CinA_KH"/>
</dbReference>
<feature type="domain" description="MoaB/Mog" evidence="2">
    <location>
        <begin position="4"/>
        <end position="169"/>
    </location>
</feature>
<dbReference type="NCBIfam" id="NF001813">
    <property type="entry name" value="PRK00549.1"/>
    <property type="match status" value="1"/>
</dbReference>
<dbReference type="InterPro" id="IPR036425">
    <property type="entry name" value="MoaB/Mog-like_dom_sf"/>
</dbReference>
<dbReference type="Proteomes" id="UP000824242">
    <property type="component" value="Unassembled WGS sequence"/>
</dbReference>
<dbReference type="PIRSF" id="PIRSF006728">
    <property type="entry name" value="CinA"/>
    <property type="match status" value="1"/>
</dbReference>
<protein>
    <recommendedName>
        <fullName evidence="1">Putative competence-damage inducible protein</fullName>
    </recommendedName>
</protein>
<evidence type="ECO:0000313" key="3">
    <source>
        <dbReference type="EMBL" id="HIR47470.1"/>
    </source>
</evidence>
<dbReference type="AlphaFoldDB" id="A0A9D1APW8"/>
<dbReference type="SUPFAM" id="SSF53218">
    <property type="entry name" value="Molybdenum cofactor biosynthesis proteins"/>
    <property type="match status" value="1"/>
</dbReference>
<dbReference type="SUPFAM" id="SSF142433">
    <property type="entry name" value="CinA-like"/>
    <property type="match status" value="1"/>
</dbReference>
<dbReference type="Pfam" id="PF02464">
    <property type="entry name" value="CinA"/>
    <property type="match status" value="1"/>
</dbReference>
<dbReference type="PANTHER" id="PTHR13939:SF0">
    <property type="entry name" value="NMN AMIDOHYDROLASE-LIKE PROTEIN YFAY"/>
    <property type="match status" value="1"/>
</dbReference>
<proteinExistence type="inferred from homology"/>
<dbReference type="InterPro" id="IPR008136">
    <property type="entry name" value="CinA_C"/>
</dbReference>
<evidence type="ECO:0000256" key="1">
    <source>
        <dbReference type="HAMAP-Rule" id="MF_00226"/>
    </source>
</evidence>
<reference evidence="3" key="1">
    <citation type="submission" date="2020-10" db="EMBL/GenBank/DDBJ databases">
        <authorList>
            <person name="Gilroy R."/>
        </authorList>
    </citation>
    <scope>NUCLEOTIDE SEQUENCE</scope>
    <source>
        <strain evidence="3">ChiSxjej1B13-7958</strain>
    </source>
</reference>
<reference evidence="3" key="2">
    <citation type="journal article" date="2021" name="PeerJ">
        <title>Extensive microbial diversity within the chicken gut microbiome revealed by metagenomics and culture.</title>
        <authorList>
            <person name="Gilroy R."/>
            <person name="Ravi A."/>
            <person name="Getino M."/>
            <person name="Pursley I."/>
            <person name="Horton D.L."/>
            <person name="Alikhan N.F."/>
            <person name="Baker D."/>
            <person name="Gharbi K."/>
            <person name="Hall N."/>
            <person name="Watson M."/>
            <person name="Adriaenssens E.M."/>
            <person name="Foster-Nyarko E."/>
            <person name="Jarju S."/>
            <person name="Secka A."/>
            <person name="Antonio M."/>
            <person name="Oren A."/>
            <person name="Chaudhuri R.R."/>
            <person name="La Ragione R."/>
            <person name="Hildebrand F."/>
            <person name="Pallen M.J."/>
        </authorList>
    </citation>
    <scope>NUCLEOTIDE SEQUENCE</scope>
    <source>
        <strain evidence="3">ChiSxjej1B13-7958</strain>
    </source>
</reference>
<dbReference type="Gene3D" id="3.40.980.10">
    <property type="entry name" value="MoaB/Mog-like domain"/>
    <property type="match status" value="1"/>
</dbReference>
<accession>A0A9D1APW8</accession>
<comment type="caution">
    <text evidence="3">The sequence shown here is derived from an EMBL/GenBank/DDBJ whole genome shotgun (WGS) entry which is preliminary data.</text>
</comment>
<sequence length="424" mass="45692">MQAELIAVGTELLLGHTIDTDSAYASRELAASGIDVLRRFTVGDNPARLEETLRLALSRSDLVVLIGGLGPTKDDLTKEIAARVCGKQLVMHEESRRRIEEHFRGRVCGETQWKQAMLPEGCDVLPNDHGTAPGCVFRAENGCLVALLPGPPSECEPMIRDRLMPYLHRLSGGVIASLMVRTFGIGEGTAAERAEDFLNLANPTVAPYAKDSEMFFRVTAKASSQEEAQKECRAVADRLCERLGSYVYAVNTDGTSQSCLENTVVELLAQRGLTVSAAESCTGGLIAKRLTDVPGASAVLNMSFVTYSNEAKHRLLGVPMEILDRYGAVSEQVARAMAEGVRRFSGSSVGVGVTGIAGPDGGTPEKPVGLVYLAVSDGEHTWVRRMNAPARFQSREKIRFRAASTALDMVRRLLCGLPVEEGAV</sequence>
<dbReference type="Pfam" id="PF18146">
    <property type="entry name" value="CinA_KH"/>
    <property type="match status" value="1"/>
</dbReference>
<dbReference type="InterPro" id="IPR050101">
    <property type="entry name" value="CinA"/>
</dbReference>
<evidence type="ECO:0000259" key="2">
    <source>
        <dbReference type="SMART" id="SM00852"/>
    </source>
</evidence>
<organism evidence="3 4">
    <name type="scientific">Candidatus Caccousia avicola</name>
    <dbReference type="NCBI Taxonomy" id="2840721"/>
    <lineage>
        <taxon>Bacteria</taxon>
        <taxon>Bacillati</taxon>
        <taxon>Bacillota</taxon>
        <taxon>Clostridia</taxon>
        <taxon>Eubacteriales</taxon>
        <taxon>Oscillospiraceae</taxon>
        <taxon>Oscillospiraceae incertae sedis</taxon>
        <taxon>Candidatus Caccousia</taxon>
    </lineage>
</organism>
<dbReference type="NCBIfam" id="TIGR00200">
    <property type="entry name" value="cinA_nterm"/>
    <property type="match status" value="1"/>
</dbReference>
<dbReference type="InterPro" id="IPR008135">
    <property type="entry name" value="Competence-induced_CinA"/>
</dbReference>
<gene>
    <name evidence="1" type="primary">cinA</name>
    <name evidence="3" type="ORF">IAB89_07410</name>
</gene>
<dbReference type="Gene3D" id="3.30.70.2860">
    <property type="match status" value="1"/>
</dbReference>
<dbReference type="NCBIfam" id="TIGR00199">
    <property type="entry name" value="PncC_domain"/>
    <property type="match status" value="1"/>
</dbReference>
<name>A0A9D1APW8_9FIRM</name>
<dbReference type="InterPro" id="IPR001453">
    <property type="entry name" value="MoaB/Mog_dom"/>
</dbReference>
<dbReference type="HAMAP" id="MF_00226_B">
    <property type="entry name" value="CinA_B"/>
    <property type="match status" value="1"/>
</dbReference>
<dbReference type="EMBL" id="DVGZ01000076">
    <property type="protein sequence ID" value="HIR47470.1"/>
    <property type="molecule type" value="Genomic_DNA"/>
</dbReference>
<dbReference type="PANTHER" id="PTHR13939">
    <property type="entry name" value="NICOTINAMIDE-NUCLEOTIDE AMIDOHYDROLASE PNCC"/>
    <property type="match status" value="1"/>
</dbReference>
<evidence type="ECO:0000313" key="4">
    <source>
        <dbReference type="Proteomes" id="UP000824242"/>
    </source>
</evidence>
<comment type="similarity">
    <text evidence="1">Belongs to the CinA family.</text>
</comment>
<dbReference type="Gene3D" id="3.90.950.20">
    <property type="entry name" value="CinA-like"/>
    <property type="match status" value="1"/>
</dbReference>